<accession>A0A0F7SLA9</accession>
<reference evidence="1" key="1">
    <citation type="submission" date="2014-08" db="EMBL/GenBank/DDBJ databases">
        <authorList>
            <person name="Sharma Rahul"/>
            <person name="Thines Marco"/>
        </authorList>
    </citation>
    <scope>NUCLEOTIDE SEQUENCE</scope>
</reference>
<sequence>MSESSVAQEEALCFLTENELTRSGSDVSVTETDVSSAVRHALNESMAKSLQTFIRYLNPDNSRACHPLNLVQQIADAQSTVRENESELDRLYESISSDRERVTQLISDVQALLANILGTWPPIIFSAESSIHTNLLQKLSALLLKLSLLPLRQHDILLKSHPNLQAAMATYQETILRRTARAQKETDELKGEIRKYQMVTERSKGEFERLMRTKSGLDAARAKVELELEELRRAIMEH</sequence>
<protein>
    <submittedName>
        <fullName evidence="1">Uncharacterized protein</fullName>
    </submittedName>
</protein>
<dbReference type="EMBL" id="LN483142">
    <property type="protein sequence ID" value="CED82892.1"/>
    <property type="molecule type" value="Genomic_DNA"/>
</dbReference>
<proteinExistence type="predicted"/>
<organism evidence="1">
    <name type="scientific">Phaffia rhodozyma</name>
    <name type="common">Yeast</name>
    <name type="synonym">Xanthophyllomyces dendrorhous</name>
    <dbReference type="NCBI Taxonomy" id="264483"/>
    <lineage>
        <taxon>Eukaryota</taxon>
        <taxon>Fungi</taxon>
        <taxon>Dikarya</taxon>
        <taxon>Basidiomycota</taxon>
        <taxon>Agaricomycotina</taxon>
        <taxon>Tremellomycetes</taxon>
        <taxon>Cystofilobasidiales</taxon>
        <taxon>Mrakiaceae</taxon>
        <taxon>Phaffia</taxon>
    </lineage>
</organism>
<evidence type="ECO:0000313" key="1">
    <source>
        <dbReference type="EMBL" id="CED82892.1"/>
    </source>
</evidence>
<dbReference type="AlphaFoldDB" id="A0A0F7SLA9"/>
<name>A0A0F7SLA9_PHARH</name>